<dbReference type="SUPFAM" id="SSF55920">
    <property type="entry name" value="Creatinase/aminopeptidase"/>
    <property type="match status" value="1"/>
</dbReference>
<feature type="binding site" evidence="8">
    <location>
        <position position="85"/>
    </location>
    <ligand>
        <name>a divalent metal cation</name>
        <dbReference type="ChEBI" id="CHEBI:60240"/>
        <label>1</label>
    </ligand>
</feature>
<comment type="caution">
    <text evidence="11">The sequence shown here is derived from an EMBL/GenBank/DDBJ whole genome shotgun (WGS) entry which is preliminary data.</text>
</comment>
<comment type="subunit">
    <text evidence="8">Monomer.</text>
</comment>
<dbReference type="PANTHER" id="PTHR45777">
    <property type="entry name" value="METHIONINE AMINOPEPTIDASE 2"/>
    <property type="match status" value="1"/>
</dbReference>
<evidence type="ECO:0000256" key="5">
    <source>
        <dbReference type="ARBA" id="ARBA00022670"/>
    </source>
</evidence>
<dbReference type="GO" id="GO:0006508">
    <property type="term" value="P:proteolysis"/>
    <property type="evidence" value="ECO:0007669"/>
    <property type="project" value="UniProtKB-KW"/>
</dbReference>
<dbReference type="HAMAP" id="MF_01975">
    <property type="entry name" value="MetAP_2_arc"/>
    <property type="match status" value="1"/>
</dbReference>
<evidence type="ECO:0000313" key="11">
    <source>
        <dbReference type="EMBL" id="RLE50735.1"/>
    </source>
</evidence>
<evidence type="ECO:0000256" key="4">
    <source>
        <dbReference type="ARBA" id="ARBA00022438"/>
    </source>
</evidence>
<organism evidence="11 12">
    <name type="scientific">Thermoproteota archaeon</name>
    <dbReference type="NCBI Taxonomy" id="2056631"/>
    <lineage>
        <taxon>Archaea</taxon>
        <taxon>Thermoproteota</taxon>
    </lineage>
</organism>
<evidence type="ECO:0000256" key="9">
    <source>
        <dbReference type="RuleBase" id="RU003653"/>
    </source>
</evidence>
<comment type="function">
    <text evidence="8 9">Removes the N-terminal methionine from nascent proteins. The N-terminal methionine is often cleaved when the second residue in the primary sequence is small and uncharged (Met-Ala-, Cys, Gly, Pro, Ser, Thr, or Val).</text>
</comment>
<evidence type="ECO:0000256" key="7">
    <source>
        <dbReference type="ARBA" id="ARBA00022801"/>
    </source>
</evidence>
<dbReference type="PRINTS" id="PR00599">
    <property type="entry name" value="MAPEPTIDASE"/>
</dbReference>
<dbReference type="Pfam" id="PF00557">
    <property type="entry name" value="Peptidase_M24"/>
    <property type="match status" value="1"/>
</dbReference>
<proteinExistence type="inferred from homology"/>
<feature type="binding site" evidence="8">
    <location>
        <position position="285"/>
    </location>
    <ligand>
        <name>a divalent metal cation</name>
        <dbReference type="ChEBI" id="CHEBI:60240"/>
        <label>1</label>
    </ligand>
</feature>
<feature type="binding site" evidence="8">
    <location>
        <position position="96"/>
    </location>
    <ligand>
        <name>a divalent metal cation</name>
        <dbReference type="ChEBI" id="CHEBI:60240"/>
        <label>1</label>
    </ligand>
</feature>
<evidence type="ECO:0000256" key="3">
    <source>
        <dbReference type="ARBA" id="ARBA00001954"/>
    </source>
</evidence>
<dbReference type="GO" id="GO:0070006">
    <property type="term" value="F:metalloaminopeptidase activity"/>
    <property type="evidence" value="ECO:0007669"/>
    <property type="project" value="UniProtKB-UniRule"/>
</dbReference>
<dbReference type="InterPro" id="IPR001714">
    <property type="entry name" value="Pept_M24_MAP"/>
</dbReference>
<dbReference type="SUPFAM" id="SSF46785">
    <property type="entry name" value="Winged helix' DNA-binding domain"/>
    <property type="match status" value="1"/>
</dbReference>
<dbReference type="GO" id="GO:0046872">
    <property type="term" value="F:metal ion binding"/>
    <property type="evidence" value="ECO:0007669"/>
    <property type="project" value="UniProtKB-UniRule"/>
</dbReference>
<dbReference type="PANTHER" id="PTHR45777:SF2">
    <property type="entry name" value="METHIONINE AMINOPEPTIDASE 2"/>
    <property type="match status" value="1"/>
</dbReference>
<keyword evidence="4 8" id="KW-0031">Aminopeptidase</keyword>
<keyword evidence="6 8" id="KW-0479">Metal-binding</keyword>
<comment type="cofactor">
    <cofactor evidence="3">
        <name>Fe(2+)</name>
        <dbReference type="ChEBI" id="CHEBI:29033"/>
    </cofactor>
</comment>
<feature type="binding site" evidence="8">
    <location>
        <position position="193"/>
    </location>
    <ligand>
        <name>a divalent metal cation</name>
        <dbReference type="ChEBI" id="CHEBI:60240"/>
        <label>2</label>
        <note>catalytic</note>
    </ligand>
</feature>
<feature type="binding site" evidence="8">
    <location>
        <position position="285"/>
    </location>
    <ligand>
        <name>a divalent metal cation</name>
        <dbReference type="ChEBI" id="CHEBI:60240"/>
        <label>2</label>
        <note>catalytic</note>
    </ligand>
</feature>
<sequence length="301" mass="33212">MEAEEIELYVKAGKIAKAVVDIARSYVKKGARLLDICENLESEIARLGGKPAFPVNIAINHIAAHYTPFIGDDTRVPDGSLVKVDVGAHVNGRIADVAVTVDVGSEYGELIVAAEEALDKALEKIAPKVRIVDISTVIEKTIKYYGFKPIVNLTGHELSPYVIHAGTTIPNVWSPDLAISSARFEPGHVYAIEPFVTVKNALGEVENGPGSTIYRLIKAKSSKGFEAIFNFIHENYRTLPFAQRWIERSFGKRGVELLNRMVYERMVMEYPVLIEKSRGPVAQAEHTVLITDKEVLVTTLN</sequence>
<reference evidence="11 12" key="1">
    <citation type="submission" date="2018-06" db="EMBL/GenBank/DDBJ databases">
        <title>Extensive metabolic versatility and redundancy in microbially diverse, dynamic hydrothermal sediments.</title>
        <authorList>
            <person name="Dombrowski N."/>
            <person name="Teske A."/>
            <person name="Baker B.J."/>
        </authorList>
    </citation>
    <scope>NUCLEOTIDE SEQUENCE [LARGE SCALE GENOMIC DNA]</scope>
    <source>
        <strain evidence="11">B66_G16</strain>
    </source>
</reference>
<feature type="domain" description="Peptidase M24" evidence="10">
    <location>
        <begin position="9"/>
        <end position="291"/>
    </location>
</feature>
<dbReference type="GO" id="GO:0005737">
    <property type="term" value="C:cytoplasm"/>
    <property type="evidence" value="ECO:0007669"/>
    <property type="project" value="TreeGrafter"/>
</dbReference>
<evidence type="ECO:0000256" key="2">
    <source>
        <dbReference type="ARBA" id="ARBA00001936"/>
    </source>
</evidence>
<comment type="catalytic activity">
    <reaction evidence="1 8 9">
        <text>Release of N-terminal amino acids, preferentially methionine, from peptides and arylamides.</text>
        <dbReference type="EC" id="3.4.11.18"/>
    </reaction>
</comment>
<dbReference type="InterPro" id="IPR002468">
    <property type="entry name" value="Pept_M24A_MAP2"/>
</dbReference>
<evidence type="ECO:0000256" key="8">
    <source>
        <dbReference type="HAMAP-Rule" id="MF_01975"/>
    </source>
</evidence>
<dbReference type="InterPro" id="IPR036388">
    <property type="entry name" value="WH-like_DNA-bd_sf"/>
</dbReference>
<dbReference type="AlphaFoldDB" id="A0A497ETX3"/>
<dbReference type="Gene3D" id="3.90.230.10">
    <property type="entry name" value="Creatinase/methionine aminopeptidase superfamily"/>
    <property type="match status" value="1"/>
</dbReference>
<dbReference type="GO" id="GO:0004239">
    <property type="term" value="F:initiator methionyl aminopeptidase activity"/>
    <property type="evidence" value="ECO:0007669"/>
    <property type="project" value="UniProtKB-UniRule"/>
</dbReference>
<evidence type="ECO:0000259" key="10">
    <source>
        <dbReference type="Pfam" id="PF00557"/>
    </source>
</evidence>
<dbReference type="InterPro" id="IPR000994">
    <property type="entry name" value="Pept_M24"/>
</dbReference>
<dbReference type="InterPro" id="IPR028595">
    <property type="entry name" value="MetAP_archaeal"/>
</dbReference>
<dbReference type="Proteomes" id="UP000278475">
    <property type="component" value="Unassembled WGS sequence"/>
</dbReference>
<evidence type="ECO:0000256" key="1">
    <source>
        <dbReference type="ARBA" id="ARBA00000294"/>
    </source>
</evidence>
<dbReference type="EMBL" id="QMQV01000001">
    <property type="protein sequence ID" value="RLE50735.1"/>
    <property type="molecule type" value="Genomic_DNA"/>
</dbReference>
<keyword evidence="5 8" id="KW-0645">Protease</keyword>
<gene>
    <name evidence="8" type="primary">map</name>
    <name evidence="11" type="ORF">DRJ31_00140</name>
</gene>
<dbReference type="InterPro" id="IPR050247">
    <property type="entry name" value="Met_Aminopeptidase_Type2"/>
</dbReference>
<comment type="cofactor">
    <cofactor evidence="8">
        <name>Co(2+)</name>
        <dbReference type="ChEBI" id="CHEBI:48828"/>
    </cofactor>
    <cofactor evidence="8">
        <name>Zn(2+)</name>
        <dbReference type="ChEBI" id="CHEBI:29105"/>
    </cofactor>
    <cofactor evidence="8">
        <name>Mn(2+)</name>
        <dbReference type="ChEBI" id="CHEBI:29035"/>
    </cofactor>
    <cofactor evidence="8">
        <name>Fe(2+)</name>
        <dbReference type="ChEBI" id="CHEBI:29033"/>
    </cofactor>
    <text evidence="8">Binds 2 divalent metal cations per subunit. Has a high-affinity and a low affinity metal-binding site. The true nature of the physiological cofactor is under debate. The enzyme is active with cobalt, zinc, manganese or divalent iron ions. Most likely, methionine aminopeptidases function as mononuclear Fe(2+)-metalloproteases under physiological conditions, and the catalytically relevant metal-binding site has been assigned to the histidine-containing high-affinity site.</text>
</comment>
<accession>A0A497ETX3</accession>
<feature type="binding site" evidence="8">
    <location>
        <position position="65"/>
    </location>
    <ligand>
        <name>substrate</name>
    </ligand>
</feature>
<protein>
    <recommendedName>
        <fullName evidence="8 9">Methionine aminopeptidase</fullName>
        <shortName evidence="8">MAP</shortName>
        <shortName evidence="8">MetAP</shortName>
        <ecNumber evidence="8 9">3.4.11.18</ecNumber>
    </recommendedName>
    <alternativeName>
        <fullName evidence="8">Peptidase M</fullName>
    </alternativeName>
</protein>
<dbReference type="Gene3D" id="1.10.10.10">
    <property type="entry name" value="Winged helix-like DNA-binding domain superfamily/Winged helix DNA-binding domain"/>
    <property type="match status" value="1"/>
</dbReference>
<dbReference type="NCBIfam" id="TIGR00501">
    <property type="entry name" value="met_pdase_II"/>
    <property type="match status" value="1"/>
</dbReference>
<feature type="binding site" evidence="8">
    <location>
        <position position="96"/>
    </location>
    <ligand>
        <name>a divalent metal cation</name>
        <dbReference type="ChEBI" id="CHEBI:60240"/>
        <label>2</label>
        <note>catalytic</note>
    </ligand>
</feature>
<feature type="binding site" evidence="8">
    <location>
        <position position="156"/>
    </location>
    <ligand>
        <name>a divalent metal cation</name>
        <dbReference type="ChEBI" id="CHEBI:60240"/>
        <label>2</label>
        <note>catalytic</note>
    </ligand>
</feature>
<evidence type="ECO:0000313" key="12">
    <source>
        <dbReference type="Proteomes" id="UP000278475"/>
    </source>
</evidence>
<keyword evidence="7 8" id="KW-0378">Hydrolase</keyword>
<feature type="binding site" evidence="8">
    <location>
        <position position="164"/>
    </location>
    <ligand>
        <name>substrate</name>
    </ligand>
</feature>
<evidence type="ECO:0000256" key="6">
    <source>
        <dbReference type="ARBA" id="ARBA00022723"/>
    </source>
</evidence>
<dbReference type="EC" id="3.4.11.18" evidence="8 9"/>
<name>A0A497ETX3_9CREN</name>
<dbReference type="InterPro" id="IPR036005">
    <property type="entry name" value="Creatinase/aminopeptidase-like"/>
</dbReference>
<comment type="cofactor">
    <cofactor evidence="2">
        <name>Mn(2+)</name>
        <dbReference type="ChEBI" id="CHEBI:29035"/>
    </cofactor>
</comment>
<comment type="similarity">
    <text evidence="8">Belongs to the peptidase M24A family. Methionine aminopeptidase archaeal type 2 subfamily.</text>
</comment>
<dbReference type="InterPro" id="IPR036390">
    <property type="entry name" value="WH_DNA-bd_sf"/>
</dbReference>